<dbReference type="Proteomes" id="UP000532936">
    <property type="component" value="Unassembled WGS sequence"/>
</dbReference>
<evidence type="ECO:0000313" key="4">
    <source>
        <dbReference type="Proteomes" id="UP000532936"/>
    </source>
</evidence>
<evidence type="ECO:0000256" key="2">
    <source>
        <dbReference type="RuleBase" id="RU363072"/>
    </source>
</evidence>
<dbReference type="AlphaFoldDB" id="A0A7W6A8G7"/>
<comment type="similarity">
    <text evidence="1 2">Belongs to the OprB family.</text>
</comment>
<accession>A0A7W6A8G7</accession>
<proteinExistence type="inferred from homology"/>
<dbReference type="GO" id="GO:0015288">
    <property type="term" value="F:porin activity"/>
    <property type="evidence" value="ECO:0007669"/>
    <property type="project" value="InterPro"/>
</dbReference>
<dbReference type="EMBL" id="JACIDA010000002">
    <property type="protein sequence ID" value="MBB3872438.1"/>
    <property type="molecule type" value="Genomic_DNA"/>
</dbReference>
<comment type="caution">
    <text evidence="3">The sequence shown here is derived from an EMBL/GenBank/DDBJ whole genome shotgun (WGS) entry which is preliminary data.</text>
</comment>
<feature type="chain" id="PRO_5031594671" evidence="2">
    <location>
        <begin position="18"/>
        <end position="422"/>
    </location>
</feature>
<dbReference type="Gene3D" id="2.40.160.180">
    <property type="entry name" value="Carbohydrate-selective porin OprB"/>
    <property type="match status" value="1"/>
</dbReference>
<evidence type="ECO:0000313" key="3">
    <source>
        <dbReference type="EMBL" id="MBB3872438.1"/>
    </source>
</evidence>
<dbReference type="Pfam" id="PF04966">
    <property type="entry name" value="OprB"/>
    <property type="match status" value="1"/>
</dbReference>
<keyword evidence="2" id="KW-0732">Signal</keyword>
<dbReference type="InterPro" id="IPR007049">
    <property type="entry name" value="Carb-sel_porin_OprB"/>
</dbReference>
<dbReference type="InterPro" id="IPR052932">
    <property type="entry name" value="OprB_Porin"/>
</dbReference>
<dbReference type="GO" id="GO:0016020">
    <property type="term" value="C:membrane"/>
    <property type="evidence" value="ECO:0007669"/>
    <property type="project" value="InterPro"/>
</dbReference>
<sequence>MKSFSAACVVFASPAVAQDAGRVVNWQAGYTGEGAAVVDGGLDRTGAYAGQLMVGADVDLNRLAGWKGGRLHVAFVNRHGDNLSEDGIGNSTSVQEIYGAQNSRLTLFTLEQSLFDGRLVLEGGRTVANISFLGSPLCQYFQNNAACGNPTFVFKTSNFTWWPVSSWGAHAKAWLTPNIYAHVGVYEVNPERSRDSDHGFDWDTHGSTGVDVPFALGYRTDDDTDPYPRMYEIGGWYDEADYNDPLRDETGAPAVVSGAPYAVRNGRSGVFARFEQKVWKPESEGERGLTVFGAVLAATSGETLETDFQQLGFVLKGPFASRPADSLSFVASRQAYSDAALENLRLARAGAGGFGTPADDQIMVELGYGLQVTPAVRVQPNLHYIVNPDQLNAPARRVDLPDAVVIGVRLDIDLAGALDLNR</sequence>
<evidence type="ECO:0000256" key="1">
    <source>
        <dbReference type="ARBA" id="ARBA00008769"/>
    </source>
</evidence>
<dbReference type="InterPro" id="IPR038673">
    <property type="entry name" value="OprB_sf"/>
</dbReference>
<dbReference type="PANTHER" id="PTHR37944:SF1">
    <property type="entry name" value="PORIN B"/>
    <property type="match status" value="1"/>
</dbReference>
<organism evidence="3 4">
    <name type="scientific">Brevundimonas mediterranea</name>
    <dbReference type="NCBI Taxonomy" id="74329"/>
    <lineage>
        <taxon>Bacteria</taxon>
        <taxon>Pseudomonadati</taxon>
        <taxon>Pseudomonadota</taxon>
        <taxon>Alphaproteobacteria</taxon>
        <taxon>Caulobacterales</taxon>
        <taxon>Caulobacteraceae</taxon>
        <taxon>Brevundimonas</taxon>
    </lineage>
</organism>
<gene>
    <name evidence="3" type="ORF">GGR11_001991</name>
</gene>
<dbReference type="PANTHER" id="PTHR37944">
    <property type="entry name" value="PORIN B"/>
    <property type="match status" value="1"/>
</dbReference>
<name>A0A7W6A8G7_9CAUL</name>
<dbReference type="GO" id="GO:0008643">
    <property type="term" value="P:carbohydrate transport"/>
    <property type="evidence" value="ECO:0007669"/>
    <property type="project" value="InterPro"/>
</dbReference>
<reference evidence="3 4" key="1">
    <citation type="submission" date="2020-08" db="EMBL/GenBank/DDBJ databases">
        <title>Genomic Encyclopedia of Type Strains, Phase IV (KMG-IV): sequencing the most valuable type-strain genomes for metagenomic binning, comparative biology and taxonomic classification.</title>
        <authorList>
            <person name="Goeker M."/>
        </authorList>
    </citation>
    <scope>NUCLEOTIDE SEQUENCE [LARGE SCALE GENOMIC DNA]</scope>
    <source>
        <strain evidence="3 4">DSM 14878</strain>
    </source>
</reference>
<protein>
    <submittedName>
        <fullName evidence="3">Porin</fullName>
    </submittedName>
</protein>
<dbReference type="RefSeq" id="WP_246331754.1">
    <property type="nucleotide sequence ID" value="NZ_JACIDA010000002.1"/>
</dbReference>
<feature type="signal peptide" evidence="2">
    <location>
        <begin position="1"/>
        <end position="17"/>
    </location>
</feature>